<name>A0A3B1DYU4_9ZZZZ</name>
<sequence length="41" mass="4678">MKRKRHKTDEMELDPLLVDADGLQSDVQQVLRLAQAVTTNN</sequence>
<dbReference type="EMBL" id="UOGK01000574">
    <property type="protein sequence ID" value="VAX41654.1"/>
    <property type="molecule type" value="Genomic_DNA"/>
</dbReference>
<reference evidence="1" key="1">
    <citation type="submission" date="2018-06" db="EMBL/GenBank/DDBJ databases">
        <authorList>
            <person name="Zhirakovskaya E."/>
        </authorList>
    </citation>
    <scope>NUCLEOTIDE SEQUENCE</scope>
</reference>
<proteinExistence type="predicted"/>
<accession>A0A3B1DYU4</accession>
<organism evidence="1">
    <name type="scientific">hydrothermal vent metagenome</name>
    <dbReference type="NCBI Taxonomy" id="652676"/>
    <lineage>
        <taxon>unclassified sequences</taxon>
        <taxon>metagenomes</taxon>
        <taxon>ecological metagenomes</taxon>
    </lineage>
</organism>
<gene>
    <name evidence="1" type="ORF">MNBD_PLANCTO03-616</name>
</gene>
<protein>
    <submittedName>
        <fullName evidence="1">Uncharacterized protein</fullName>
    </submittedName>
</protein>
<evidence type="ECO:0000313" key="1">
    <source>
        <dbReference type="EMBL" id="VAX41654.1"/>
    </source>
</evidence>
<dbReference type="AlphaFoldDB" id="A0A3B1DYU4"/>